<dbReference type="EMBL" id="VIGD01000016">
    <property type="protein sequence ID" value="TQE89780.1"/>
    <property type="molecule type" value="Genomic_DNA"/>
</dbReference>
<dbReference type="Gene3D" id="1.10.357.10">
    <property type="entry name" value="Tetracycline Repressor, domain 2"/>
    <property type="match status" value="1"/>
</dbReference>
<evidence type="ECO:0000313" key="2">
    <source>
        <dbReference type="Proteomes" id="UP000315753"/>
    </source>
</evidence>
<reference evidence="1 2" key="1">
    <citation type="submission" date="2019-06" db="EMBL/GenBank/DDBJ databases">
        <title>Genome sequence of Ureibacillus terrenus.</title>
        <authorList>
            <person name="Maclea K.S."/>
            <person name="Simoes M."/>
        </authorList>
    </citation>
    <scope>NUCLEOTIDE SEQUENCE [LARGE SCALE GENOMIC DNA]</scope>
    <source>
        <strain evidence="1 2">ATCC BAA-384</strain>
    </source>
</reference>
<keyword evidence="2" id="KW-1185">Reference proteome</keyword>
<evidence type="ECO:0000313" key="1">
    <source>
        <dbReference type="EMBL" id="TQE89780.1"/>
    </source>
</evidence>
<dbReference type="AlphaFoldDB" id="A0A540UZ47"/>
<dbReference type="RefSeq" id="WP_141602934.1">
    <property type="nucleotide sequence ID" value="NZ_JARMSB010000026.1"/>
</dbReference>
<name>A0A540UZ47_9BACL</name>
<gene>
    <name evidence="1" type="ORF">FKZ59_11665</name>
</gene>
<dbReference type="Proteomes" id="UP000315753">
    <property type="component" value="Unassembled WGS sequence"/>
</dbReference>
<organism evidence="1 2">
    <name type="scientific">Ureibacillus terrenus</name>
    <dbReference type="NCBI Taxonomy" id="118246"/>
    <lineage>
        <taxon>Bacteria</taxon>
        <taxon>Bacillati</taxon>
        <taxon>Bacillota</taxon>
        <taxon>Bacilli</taxon>
        <taxon>Bacillales</taxon>
        <taxon>Caryophanaceae</taxon>
        <taxon>Ureibacillus</taxon>
    </lineage>
</organism>
<proteinExistence type="predicted"/>
<sequence length="150" mass="17488">MINYYFGSKENLINEAIHSLITSLKDTFTIFDDPSLTPKEQIRGFLLQYLRIFRKYPFIIHLVMQENSVFYKSQIEYFEFLNAIGMKKFKNAIREASGEEDPKKLTIMVSHLIGAALLPTLIEPLYEYVTGSPFSNIETQIDILLQQYFS</sequence>
<dbReference type="OrthoDB" id="9789566at2"/>
<protein>
    <submittedName>
        <fullName evidence="1">TetR/AcrR family transcriptional regulator</fullName>
    </submittedName>
</protein>
<accession>A0A540UZ47</accession>
<comment type="caution">
    <text evidence="1">The sequence shown here is derived from an EMBL/GenBank/DDBJ whole genome shotgun (WGS) entry which is preliminary data.</text>
</comment>